<evidence type="ECO:0000259" key="3">
    <source>
        <dbReference type="Pfam" id="PF25023"/>
    </source>
</evidence>
<dbReference type="Gene3D" id="2.180.10.10">
    <property type="entry name" value="RHS repeat-associated core"/>
    <property type="match status" value="3"/>
</dbReference>
<dbReference type="Proteomes" id="UP000199055">
    <property type="component" value="Unassembled WGS sequence"/>
</dbReference>
<keyword evidence="5" id="KW-1185">Reference proteome</keyword>
<feature type="compositionally biased region" description="Polar residues" evidence="2">
    <location>
        <begin position="58"/>
        <end position="72"/>
    </location>
</feature>
<accession>A0A1H9KCR6</accession>
<dbReference type="InterPro" id="IPR056823">
    <property type="entry name" value="TEN-like_YD-shell"/>
</dbReference>
<evidence type="ECO:0000256" key="1">
    <source>
        <dbReference type="ARBA" id="ARBA00022737"/>
    </source>
</evidence>
<evidence type="ECO:0000256" key="2">
    <source>
        <dbReference type="SAM" id="MobiDB-lite"/>
    </source>
</evidence>
<dbReference type="AlphaFoldDB" id="A0A1H9KCR6"/>
<keyword evidence="1" id="KW-0677">Repeat</keyword>
<evidence type="ECO:0000313" key="4">
    <source>
        <dbReference type="EMBL" id="SEQ96838.1"/>
    </source>
</evidence>
<gene>
    <name evidence="4" type="ORF">SAMN05216481_12254</name>
</gene>
<organism evidence="4 5">
    <name type="scientific">Streptomyces radiopugnans</name>
    <dbReference type="NCBI Taxonomy" id="403935"/>
    <lineage>
        <taxon>Bacteria</taxon>
        <taxon>Bacillati</taxon>
        <taxon>Actinomycetota</taxon>
        <taxon>Actinomycetes</taxon>
        <taxon>Kitasatosporales</taxon>
        <taxon>Streptomycetaceae</taxon>
        <taxon>Streptomyces</taxon>
    </lineage>
</organism>
<feature type="compositionally biased region" description="Gly residues" evidence="2">
    <location>
        <begin position="43"/>
        <end position="55"/>
    </location>
</feature>
<dbReference type="InterPro" id="IPR006530">
    <property type="entry name" value="YD"/>
</dbReference>
<feature type="compositionally biased region" description="Gly residues" evidence="2">
    <location>
        <begin position="552"/>
        <end position="565"/>
    </location>
</feature>
<feature type="region of interest" description="Disordered" evidence="2">
    <location>
        <begin position="465"/>
        <end position="504"/>
    </location>
</feature>
<dbReference type="InterPro" id="IPR050708">
    <property type="entry name" value="T6SS_VgrG/RHS"/>
</dbReference>
<feature type="region of interest" description="Disordered" evidence="2">
    <location>
        <begin position="181"/>
        <end position="204"/>
    </location>
</feature>
<name>A0A1H9KCR6_9ACTN</name>
<dbReference type="PANTHER" id="PTHR32305:SF15">
    <property type="entry name" value="PROTEIN RHSA-RELATED"/>
    <property type="match status" value="1"/>
</dbReference>
<dbReference type="Pfam" id="PF25023">
    <property type="entry name" value="TEN_YD-shell"/>
    <property type="match status" value="1"/>
</dbReference>
<feature type="region of interest" description="Disordered" evidence="2">
    <location>
        <begin position="1"/>
        <end position="72"/>
    </location>
</feature>
<dbReference type="PANTHER" id="PTHR32305">
    <property type="match status" value="1"/>
</dbReference>
<proteinExistence type="predicted"/>
<dbReference type="Pfam" id="PF05593">
    <property type="entry name" value="RHS_repeat"/>
    <property type="match status" value="2"/>
</dbReference>
<dbReference type="EMBL" id="FOET01000022">
    <property type="protein sequence ID" value="SEQ96838.1"/>
    <property type="molecule type" value="Genomic_DNA"/>
</dbReference>
<feature type="compositionally biased region" description="Basic residues" evidence="2">
    <location>
        <begin position="23"/>
        <end position="33"/>
    </location>
</feature>
<feature type="region of interest" description="Disordered" evidence="2">
    <location>
        <begin position="525"/>
        <end position="567"/>
    </location>
</feature>
<reference evidence="4 5" key="1">
    <citation type="submission" date="2016-10" db="EMBL/GenBank/DDBJ databases">
        <authorList>
            <person name="de Groot N.N."/>
        </authorList>
    </citation>
    <scope>NUCLEOTIDE SEQUENCE [LARGE SCALE GENOMIC DNA]</scope>
    <source>
        <strain evidence="4 5">CGMCC 4.3519</strain>
    </source>
</reference>
<evidence type="ECO:0000313" key="5">
    <source>
        <dbReference type="Proteomes" id="UP000199055"/>
    </source>
</evidence>
<dbReference type="InterPro" id="IPR031325">
    <property type="entry name" value="RHS_repeat"/>
</dbReference>
<protein>
    <submittedName>
        <fullName evidence="4">YD repeat-containing protein</fullName>
    </submittedName>
</protein>
<dbReference type="NCBIfam" id="TIGR01643">
    <property type="entry name" value="YD_repeat_2x"/>
    <property type="match status" value="7"/>
</dbReference>
<feature type="domain" description="Teneurin-like YD-shell" evidence="3">
    <location>
        <begin position="230"/>
        <end position="374"/>
    </location>
</feature>
<dbReference type="STRING" id="403935.SAMN05216481_12254"/>
<feature type="compositionally biased region" description="Basic and acidic residues" evidence="2">
    <location>
        <begin position="539"/>
        <end position="549"/>
    </location>
</feature>
<feature type="compositionally biased region" description="Polar residues" evidence="2">
    <location>
        <begin position="181"/>
        <end position="193"/>
    </location>
</feature>
<sequence>MEVAADQARGGFGRRAGRVSEHRLRRVTPRSRIHPGERRDVQGSGGVGGQAGKGTGDYTITTPDHTSRTFDSSGQLTSVVDAAGKGLSLTYVSGELASVKDATGCTTTFTTGTDGLLSKVSLPDGTSVSYGYTDGLLTSVTDPAGKTSSYAYDANKRLSSYTDPEGGKVTNVYDATGRITSQTDQSGKTTTFTWDGDRESHTTAPDGGVWTDVYSGNVLMETIDPYGKSITYDYDRHLRPVDITDQRGNTTSMTYDSAGRMLTRSAPSSLGNSESWTCDAAGNVTGHTDGRGNKTAYAYSSSNQLTTTTDPQGGKTAYRYTSLGAIATVTTPRGRVTEYGYDAAGNRTSVTTPLGEKATFIYDKAGRILSKTDPHGNAAGADPAAHTTTYTYGGRGLLSSATDPLGRTTIYKYNGAEQLTSASVAYTYDDGRTSTMTAEARPPAVGGLGVWGAVGHGRAPFRAVSMSPAPPWRPARRPQRLPRGQGSARTALPQRGNKESQSGAGCRWRLGGWCHVEGNSTGLPVAGGAFPRTGRGVLPHRDPRTRRLDGTGPAGCGAGLRGQGRGRPVRASLRGLERFLR</sequence>